<keyword evidence="1" id="KW-0472">Membrane</keyword>
<evidence type="ECO:0000313" key="2">
    <source>
        <dbReference type="EMBL" id="OBZ79402.1"/>
    </source>
</evidence>
<evidence type="ECO:0000256" key="1">
    <source>
        <dbReference type="SAM" id="Phobius"/>
    </source>
</evidence>
<sequence>MDSSTSPSVLSKSEAPDRHRRTVRALLATANEHTAGWATHIIIFGSFGVVLTAAMKRLLTIPRHEMWETRRTVATAIRLKRELAEDDNLRRIQAVANEVHDVDWRNKATHAAVDPPESSLNNGIAPDFEFSDESISSKIVRLTSRTWSTSATRQHFAAVLQPYLQHGSLSPYDYDVGVTQLSHVSNDSIISKFEGAPSRQPLDYLCSTMPHSA</sequence>
<comment type="caution">
    <text evidence="2">The sequence shown here is derived from an EMBL/GenBank/DDBJ whole genome shotgun (WGS) entry which is preliminary data.</text>
</comment>
<organism evidence="2 3">
    <name type="scientific">Grifola frondosa</name>
    <name type="common">Maitake</name>
    <name type="synonym">Polyporus frondosus</name>
    <dbReference type="NCBI Taxonomy" id="5627"/>
    <lineage>
        <taxon>Eukaryota</taxon>
        <taxon>Fungi</taxon>
        <taxon>Dikarya</taxon>
        <taxon>Basidiomycota</taxon>
        <taxon>Agaricomycotina</taxon>
        <taxon>Agaricomycetes</taxon>
        <taxon>Polyporales</taxon>
        <taxon>Grifolaceae</taxon>
        <taxon>Grifola</taxon>
    </lineage>
</organism>
<keyword evidence="3" id="KW-1185">Reference proteome</keyword>
<reference evidence="2 3" key="1">
    <citation type="submission" date="2016-03" db="EMBL/GenBank/DDBJ databases">
        <title>Whole genome sequencing of Grifola frondosa 9006-11.</title>
        <authorList>
            <person name="Min B."/>
            <person name="Park H."/>
            <person name="Kim J.-G."/>
            <person name="Cho H."/>
            <person name="Oh Y.-L."/>
            <person name="Kong W.-S."/>
            <person name="Choi I.-G."/>
        </authorList>
    </citation>
    <scope>NUCLEOTIDE SEQUENCE [LARGE SCALE GENOMIC DNA]</scope>
    <source>
        <strain evidence="2 3">9006-11</strain>
    </source>
</reference>
<accession>A0A1C7MRB1</accession>
<dbReference type="EMBL" id="LUGG01000001">
    <property type="protein sequence ID" value="OBZ79402.1"/>
    <property type="molecule type" value="Genomic_DNA"/>
</dbReference>
<dbReference type="AlphaFoldDB" id="A0A1C7MRB1"/>
<name>A0A1C7MRB1_GRIFR</name>
<protein>
    <submittedName>
        <fullName evidence="2">Uncharacterized protein</fullName>
    </submittedName>
</protein>
<gene>
    <name evidence="2" type="ORF">A0H81_00013</name>
</gene>
<proteinExistence type="predicted"/>
<dbReference type="Proteomes" id="UP000092993">
    <property type="component" value="Unassembled WGS sequence"/>
</dbReference>
<keyword evidence="1" id="KW-1133">Transmembrane helix</keyword>
<evidence type="ECO:0000313" key="3">
    <source>
        <dbReference type="Proteomes" id="UP000092993"/>
    </source>
</evidence>
<feature type="transmembrane region" description="Helical" evidence="1">
    <location>
        <begin position="37"/>
        <end position="55"/>
    </location>
</feature>
<keyword evidence="1" id="KW-0812">Transmembrane</keyword>